<dbReference type="InterPro" id="IPR001247">
    <property type="entry name" value="ExoRNase_PH_dom1"/>
</dbReference>
<dbReference type="GO" id="GO:0000176">
    <property type="term" value="C:nuclear exosome (RNase complex)"/>
    <property type="evidence" value="ECO:0007669"/>
    <property type="project" value="TreeGrafter"/>
</dbReference>
<feature type="domain" description="Exoribonuclease phosphorolytic" evidence="7">
    <location>
        <begin position="31"/>
        <end position="185"/>
    </location>
</feature>
<evidence type="ECO:0000256" key="3">
    <source>
        <dbReference type="ARBA" id="ARBA00006678"/>
    </source>
</evidence>
<evidence type="ECO:0000256" key="6">
    <source>
        <dbReference type="ARBA" id="ARBA00042523"/>
    </source>
</evidence>
<dbReference type="GO" id="GO:0034475">
    <property type="term" value="P:U4 snRNA 3'-end processing"/>
    <property type="evidence" value="ECO:0007669"/>
    <property type="project" value="TreeGrafter"/>
</dbReference>
<evidence type="ECO:0000313" key="9">
    <source>
        <dbReference type="Proteomes" id="UP000053766"/>
    </source>
</evidence>
<keyword evidence="9" id="KW-1185">Reference proteome</keyword>
<dbReference type="GO" id="GO:0071035">
    <property type="term" value="P:nuclear polyadenylation-dependent rRNA catabolic process"/>
    <property type="evidence" value="ECO:0007669"/>
    <property type="project" value="TreeGrafter"/>
</dbReference>
<dbReference type="InterPro" id="IPR020568">
    <property type="entry name" value="Ribosomal_Su5_D2-typ_SF"/>
</dbReference>
<dbReference type="GO" id="GO:0000467">
    <property type="term" value="P:exonucleolytic trimming to generate mature 3'-end of 5.8S rRNA from tricistronic rRNA transcript (SSU-rRNA, 5.8S rRNA, LSU-rRNA)"/>
    <property type="evidence" value="ECO:0007669"/>
    <property type="project" value="TreeGrafter"/>
</dbReference>
<reference evidence="9" key="2">
    <citation type="journal article" date="2016" name="Sci. Rep.">
        <title>Dictyocaulus viviparus genome, variome and transcriptome elucidate lungworm biology and support future intervention.</title>
        <authorList>
            <person name="McNulty S.N."/>
            <person name="Strube C."/>
            <person name="Rosa B.A."/>
            <person name="Martin J.C."/>
            <person name="Tyagi R."/>
            <person name="Choi Y.J."/>
            <person name="Wang Q."/>
            <person name="Hallsworth Pepin K."/>
            <person name="Zhang X."/>
            <person name="Ozersky P."/>
            <person name="Wilson R.K."/>
            <person name="Sternberg P.W."/>
            <person name="Gasser R.B."/>
            <person name="Mitreva M."/>
        </authorList>
    </citation>
    <scope>NUCLEOTIDE SEQUENCE [LARGE SCALE GENOMIC DNA]</scope>
    <source>
        <strain evidence="9">HannoverDv2000</strain>
    </source>
</reference>
<dbReference type="GO" id="GO:0034473">
    <property type="term" value="P:U1 snRNA 3'-end processing"/>
    <property type="evidence" value="ECO:0007669"/>
    <property type="project" value="TreeGrafter"/>
</dbReference>
<dbReference type="PANTHER" id="PTHR11097">
    <property type="entry name" value="EXOSOME COMPLEX EXONUCLEASE RIBOSOMAL RNA PROCESSING PROTEIN"/>
    <property type="match status" value="1"/>
</dbReference>
<evidence type="ECO:0000256" key="2">
    <source>
        <dbReference type="ARBA" id="ARBA00004604"/>
    </source>
</evidence>
<dbReference type="GO" id="GO:0000177">
    <property type="term" value="C:cytoplasmic exosome (RNase complex)"/>
    <property type="evidence" value="ECO:0007669"/>
    <property type="project" value="TreeGrafter"/>
</dbReference>
<dbReference type="CDD" id="cd11367">
    <property type="entry name" value="RNase_PH_RRP42"/>
    <property type="match status" value="1"/>
</dbReference>
<dbReference type="PANTHER" id="PTHR11097:SF8">
    <property type="entry name" value="EXOSOME COMPLEX COMPONENT RRP42"/>
    <property type="match status" value="1"/>
</dbReference>
<name>A0A0D8XB58_DICVI</name>
<dbReference type="GO" id="GO:0035925">
    <property type="term" value="F:mRNA 3'-UTR AU-rich region binding"/>
    <property type="evidence" value="ECO:0007669"/>
    <property type="project" value="TreeGrafter"/>
</dbReference>
<dbReference type="Pfam" id="PF01138">
    <property type="entry name" value="RNase_PH"/>
    <property type="match status" value="1"/>
</dbReference>
<dbReference type="GO" id="GO:0016075">
    <property type="term" value="P:rRNA catabolic process"/>
    <property type="evidence" value="ECO:0007669"/>
    <property type="project" value="TreeGrafter"/>
</dbReference>
<dbReference type="EMBL" id="KN716933">
    <property type="protein sequence ID" value="KJH41007.1"/>
    <property type="molecule type" value="Genomic_DNA"/>
</dbReference>
<dbReference type="InterPro" id="IPR027408">
    <property type="entry name" value="PNPase/RNase_PH_dom_sf"/>
</dbReference>
<dbReference type="OrthoDB" id="272245at2759"/>
<dbReference type="GO" id="GO:0071038">
    <property type="term" value="P:TRAMP-dependent tRNA surveillance pathway"/>
    <property type="evidence" value="ECO:0007669"/>
    <property type="project" value="TreeGrafter"/>
</dbReference>
<keyword evidence="5" id="KW-0271">Exosome</keyword>
<keyword evidence="4" id="KW-0963">Cytoplasm</keyword>
<dbReference type="AlphaFoldDB" id="A0A0D8XB58"/>
<dbReference type="SUPFAM" id="SSF54211">
    <property type="entry name" value="Ribosomal protein S5 domain 2-like"/>
    <property type="match status" value="1"/>
</dbReference>
<gene>
    <name evidence="8" type="ORF">DICVIV_13021</name>
</gene>
<comment type="similarity">
    <text evidence="3">Belongs to the RNase PH family.</text>
</comment>
<evidence type="ECO:0000256" key="4">
    <source>
        <dbReference type="ARBA" id="ARBA00022490"/>
    </source>
</evidence>
<dbReference type="GO" id="GO:0034476">
    <property type="term" value="P:U5 snRNA 3'-end processing"/>
    <property type="evidence" value="ECO:0007669"/>
    <property type="project" value="TreeGrafter"/>
</dbReference>
<comment type="subcellular location">
    <subcellularLocation>
        <location evidence="1">Cytoplasm</location>
    </subcellularLocation>
    <subcellularLocation>
        <location evidence="2">Nucleus</location>
        <location evidence="2">Nucleolus</location>
    </subcellularLocation>
</comment>
<dbReference type="Gene3D" id="3.30.230.70">
    <property type="entry name" value="GHMP Kinase, N-terminal domain"/>
    <property type="match status" value="1"/>
</dbReference>
<reference evidence="8 9" key="1">
    <citation type="submission" date="2013-11" db="EMBL/GenBank/DDBJ databases">
        <title>Draft genome of the bovine lungworm Dictyocaulus viviparus.</title>
        <authorList>
            <person name="Mitreva M."/>
        </authorList>
    </citation>
    <scope>NUCLEOTIDE SEQUENCE [LARGE SCALE GENOMIC DNA]</scope>
    <source>
        <strain evidence="8 9">HannoverDv2000</strain>
    </source>
</reference>
<evidence type="ECO:0000256" key="5">
    <source>
        <dbReference type="ARBA" id="ARBA00022835"/>
    </source>
</evidence>
<evidence type="ECO:0000259" key="7">
    <source>
        <dbReference type="Pfam" id="PF01138"/>
    </source>
</evidence>
<protein>
    <recommendedName>
        <fullName evidence="6">Ribosomal RNA-processing protein 42</fullName>
    </recommendedName>
</protein>
<sequence>MVPVLLGVAEKHFIAQGFADGCRSDGRNIDDFRPVWIESPVLDTTHGSARVKIDSTDVLVGVKCEVVECADTSLVPNRLQFTVDPSCIAAARVNAKGGERFTKAIASLLNEAYHGDGDGLPQTLCTLLNEAYHGDGDVITNMERLILSKHLMWKVYVDVLILLYGGNIVDAIFIAVKSALLETRITELRLLAQDADKCSIQCEESTETNFFRLEVANAPLSITVSQIGKSIAVDCSEIEEALTRTSLWVVVDQPENDRIADDQVRLRAIRQMGPGGIDPRSIPAMIELAIRVGRKLHTEVDARLQEIFDSGNSQFRGLSFFVG</sequence>
<dbReference type="GO" id="GO:0005730">
    <property type="term" value="C:nucleolus"/>
    <property type="evidence" value="ECO:0007669"/>
    <property type="project" value="UniProtKB-SubCell"/>
</dbReference>
<dbReference type="GO" id="GO:0071028">
    <property type="term" value="P:nuclear mRNA surveillance"/>
    <property type="evidence" value="ECO:0007669"/>
    <property type="project" value="TreeGrafter"/>
</dbReference>
<dbReference type="STRING" id="29172.A0A0D8XB58"/>
<organism evidence="8 9">
    <name type="scientific">Dictyocaulus viviparus</name>
    <name type="common">Bovine lungworm</name>
    <dbReference type="NCBI Taxonomy" id="29172"/>
    <lineage>
        <taxon>Eukaryota</taxon>
        <taxon>Metazoa</taxon>
        <taxon>Ecdysozoa</taxon>
        <taxon>Nematoda</taxon>
        <taxon>Chromadorea</taxon>
        <taxon>Rhabditida</taxon>
        <taxon>Rhabditina</taxon>
        <taxon>Rhabditomorpha</taxon>
        <taxon>Strongyloidea</taxon>
        <taxon>Metastrongylidae</taxon>
        <taxon>Dictyocaulus</taxon>
    </lineage>
</organism>
<proteinExistence type="inferred from homology"/>
<dbReference type="InterPro" id="IPR036345">
    <property type="entry name" value="ExoRNase_PH_dom2_sf"/>
</dbReference>
<evidence type="ECO:0000256" key="1">
    <source>
        <dbReference type="ARBA" id="ARBA00004496"/>
    </source>
</evidence>
<dbReference type="SUPFAM" id="SSF55666">
    <property type="entry name" value="Ribonuclease PH domain 2-like"/>
    <property type="match status" value="1"/>
</dbReference>
<dbReference type="Proteomes" id="UP000053766">
    <property type="component" value="Unassembled WGS sequence"/>
</dbReference>
<dbReference type="InterPro" id="IPR050590">
    <property type="entry name" value="Exosome_comp_Rrp42_subfam"/>
</dbReference>
<evidence type="ECO:0000313" key="8">
    <source>
        <dbReference type="EMBL" id="KJH41007.1"/>
    </source>
</evidence>
<accession>A0A0D8XB58</accession>